<evidence type="ECO:0000313" key="1">
    <source>
        <dbReference type="EMBL" id="NGN95779.1"/>
    </source>
</evidence>
<sequence>MGSRLAKASSSFVVDGHWTPTITAFAALVPHTGDASLRGDSTGLPADGWVRLQVLYSDGWQFLDTGSAVAADGTFAMTFQPSMSLSYRVYAPSDGLRRAATSAPFQVAEGSPARVDLNTTTPVVFPSRATQRQLVVALEKGQTFTYYSWYVVKESVTDPSGNTVPAFGPSDHGTTRVAPLTGDYIITLTTAGFSDAESVDITLSTPLVVDSAIDAPAIDLANQLPGQVVDLRFDGTAGSTISEFTLQSPRRSTEMLLDPTGDSIAQWHLGYYQRAWRLEETGTYTVRFAPNAGDRFTRPDERVLSTRTGAMVLDGSPASINLDVPGRLGIVTFEVPSGVELHVTHTGDTHLNKTLIDPDDRNLSDTSVGSTRPGTYTLLVFQTPIPGETLPAVDVDFYASTPLAVDATSEGVTSFDRGPAPARPVDIKVPVSAGQLLSFEVLDNAGEFCTGNASVRSSTDPIDWVIRGRQLPGVFHTATAGDSDLRVIPCSATGSIRFNAVSPVTPTLTSSTVDQWGMTTDVHEVAVTASQPGQVMVVDYDAGSLSGRLDMRATSSTFPNATAFMTGRGDPWSNTPGAEWRANTWDQIWAGDSFYSRRSYFLVYAGPTGTGSLDLEFTFVHK</sequence>
<gene>
    <name evidence="1" type="ORF">G5C66_23955</name>
</gene>
<dbReference type="Proteomes" id="UP000483261">
    <property type="component" value="Unassembled WGS sequence"/>
</dbReference>
<protein>
    <submittedName>
        <fullName evidence="1">Uncharacterized protein</fullName>
    </submittedName>
</protein>
<proteinExistence type="predicted"/>
<dbReference type="EMBL" id="JAALAA010000030">
    <property type="protein sequence ID" value="NGN95779.1"/>
    <property type="molecule type" value="Genomic_DNA"/>
</dbReference>
<reference evidence="1 2" key="1">
    <citation type="submission" date="2020-02" db="EMBL/GenBank/DDBJ databases">
        <title>Whole-genome analyses of novel actinobacteria.</title>
        <authorList>
            <person name="Sahin N."/>
        </authorList>
    </citation>
    <scope>NUCLEOTIDE SEQUENCE [LARGE SCALE GENOMIC DNA]</scope>
    <source>
        <strain evidence="1 2">KC13</strain>
    </source>
</reference>
<comment type="caution">
    <text evidence="1">The sequence shown here is derived from an EMBL/GenBank/DDBJ whole genome shotgun (WGS) entry which is preliminary data.</text>
</comment>
<evidence type="ECO:0000313" key="2">
    <source>
        <dbReference type="Proteomes" id="UP000483261"/>
    </source>
</evidence>
<organism evidence="1 2">
    <name type="scientific">Nocardioides turkmenicus</name>
    <dbReference type="NCBI Taxonomy" id="2711220"/>
    <lineage>
        <taxon>Bacteria</taxon>
        <taxon>Bacillati</taxon>
        <taxon>Actinomycetota</taxon>
        <taxon>Actinomycetes</taxon>
        <taxon>Propionibacteriales</taxon>
        <taxon>Nocardioidaceae</taxon>
        <taxon>Nocardioides</taxon>
    </lineage>
</organism>
<accession>A0A6M1RDZ4</accession>
<name>A0A6M1RDZ4_9ACTN</name>
<keyword evidence="2" id="KW-1185">Reference proteome</keyword>
<dbReference type="RefSeq" id="WP_165113890.1">
    <property type="nucleotide sequence ID" value="NZ_JAALAA010000030.1"/>
</dbReference>
<dbReference type="AlphaFoldDB" id="A0A6M1RDZ4"/>